<dbReference type="STRING" id="1314785.A0A165GNG8"/>
<feature type="region of interest" description="Disordered" evidence="4">
    <location>
        <begin position="618"/>
        <end position="637"/>
    </location>
</feature>
<feature type="region of interest" description="Disordered" evidence="4">
    <location>
        <begin position="273"/>
        <end position="320"/>
    </location>
</feature>
<feature type="region of interest" description="Disordered" evidence="4">
    <location>
        <begin position="674"/>
        <end position="747"/>
    </location>
</feature>
<feature type="region of interest" description="Disordered" evidence="4">
    <location>
        <begin position="867"/>
        <end position="914"/>
    </location>
</feature>
<dbReference type="Gene3D" id="1.25.40.20">
    <property type="entry name" value="Ankyrin repeat-containing domain"/>
    <property type="match status" value="1"/>
</dbReference>
<dbReference type="PANTHER" id="PTHR24198:SF165">
    <property type="entry name" value="ANKYRIN REPEAT-CONTAINING PROTEIN-RELATED"/>
    <property type="match status" value="1"/>
</dbReference>
<dbReference type="InterPro" id="IPR036770">
    <property type="entry name" value="Ankyrin_rpt-contain_sf"/>
</dbReference>
<organism evidence="5 6">
    <name type="scientific">Laetiporus sulphureus 93-53</name>
    <dbReference type="NCBI Taxonomy" id="1314785"/>
    <lineage>
        <taxon>Eukaryota</taxon>
        <taxon>Fungi</taxon>
        <taxon>Dikarya</taxon>
        <taxon>Basidiomycota</taxon>
        <taxon>Agaricomycotina</taxon>
        <taxon>Agaricomycetes</taxon>
        <taxon>Polyporales</taxon>
        <taxon>Laetiporus</taxon>
    </lineage>
</organism>
<evidence type="ECO:0000256" key="1">
    <source>
        <dbReference type="ARBA" id="ARBA00022737"/>
    </source>
</evidence>
<dbReference type="PROSITE" id="PS50297">
    <property type="entry name" value="ANK_REP_REGION"/>
    <property type="match status" value="2"/>
</dbReference>
<feature type="compositionally biased region" description="Low complexity" evidence="4">
    <location>
        <begin position="827"/>
        <end position="837"/>
    </location>
</feature>
<feature type="compositionally biased region" description="Polar residues" evidence="4">
    <location>
        <begin position="370"/>
        <end position="386"/>
    </location>
</feature>
<evidence type="ECO:0000256" key="3">
    <source>
        <dbReference type="PROSITE-ProRule" id="PRU00023"/>
    </source>
</evidence>
<dbReference type="PANTHER" id="PTHR24198">
    <property type="entry name" value="ANKYRIN REPEAT AND PROTEIN KINASE DOMAIN-CONTAINING PROTEIN"/>
    <property type="match status" value="1"/>
</dbReference>
<feature type="region of interest" description="Disordered" evidence="4">
    <location>
        <begin position="338"/>
        <end position="394"/>
    </location>
</feature>
<feature type="compositionally biased region" description="Low complexity" evidence="4">
    <location>
        <begin position="683"/>
        <end position="693"/>
    </location>
</feature>
<feature type="repeat" description="ANK" evidence="3">
    <location>
        <begin position="55"/>
        <end position="87"/>
    </location>
</feature>
<feature type="compositionally biased region" description="Polar residues" evidence="4">
    <location>
        <begin position="286"/>
        <end position="300"/>
    </location>
</feature>
<reference evidence="5 6" key="1">
    <citation type="journal article" date="2016" name="Mol. Biol. Evol.">
        <title>Comparative Genomics of Early-Diverging Mushroom-Forming Fungi Provides Insights into the Origins of Lignocellulose Decay Capabilities.</title>
        <authorList>
            <person name="Nagy L.G."/>
            <person name="Riley R."/>
            <person name="Tritt A."/>
            <person name="Adam C."/>
            <person name="Daum C."/>
            <person name="Floudas D."/>
            <person name="Sun H."/>
            <person name="Yadav J.S."/>
            <person name="Pangilinan J."/>
            <person name="Larsson K.H."/>
            <person name="Matsuura K."/>
            <person name="Barry K."/>
            <person name="Labutti K."/>
            <person name="Kuo R."/>
            <person name="Ohm R.A."/>
            <person name="Bhattacharya S.S."/>
            <person name="Shirouzu T."/>
            <person name="Yoshinaga Y."/>
            <person name="Martin F.M."/>
            <person name="Grigoriev I.V."/>
            <person name="Hibbett D.S."/>
        </authorList>
    </citation>
    <scope>NUCLEOTIDE SEQUENCE [LARGE SCALE GENOMIC DNA]</scope>
    <source>
        <strain evidence="5 6">93-53</strain>
    </source>
</reference>
<dbReference type="PROSITE" id="PS50088">
    <property type="entry name" value="ANK_REPEAT"/>
    <property type="match status" value="2"/>
</dbReference>
<keyword evidence="2 3" id="KW-0040">ANK repeat</keyword>
<keyword evidence="6" id="KW-1185">Reference proteome</keyword>
<feature type="compositionally biased region" description="Polar residues" evidence="4">
    <location>
        <begin position="902"/>
        <end position="914"/>
    </location>
</feature>
<dbReference type="OrthoDB" id="194358at2759"/>
<feature type="compositionally biased region" description="Low complexity" evidence="4">
    <location>
        <begin position="338"/>
        <end position="362"/>
    </location>
</feature>
<evidence type="ECO:0000313" key="5">
    <source>
        <dbReference type="EMBL" id="KZT10590.1"/>
    </source>
</evidence>
<feature type="compositionally biased region" description="Polar residues" evidence="4">
    <location>
        <begin position="694"/>
        <end position="717"/>
    </location>
</feature>
<accession>A0A165GNG8</accession>
<protein>
    <submittedName>
        <fullName evidence="5">Uncharacterized protein</fullName>
    </submittedName>
</protein>
<dbReference type="InterPro" id="IPR002110">
    <property type="entry name" value="Ankyrin_rpt"/>
</dbReference>
<feature type="region of interest" description="Disordered" evidence="4">
    <location>
        <begin position="449"/>
        <end position="492"/>
    </location>
</feature>
<dbReference type="SMART" id="SM00248">
    <property type="entry name" value="ANK"/>
    <property type="match status" value="3"/>
</dbReference>
<feature type="region of interest" description="Disordered" evidence="4">
    <location>
        <begin position="930"/>
        <end position="957"/>
    </location>
</feature>
<dbReference type="EMBL" id="KV427608">
    <property type="protein sequence ID" value="KZT10590.1"/>
    <property type="molecule type" value="Genomic_DNA"/>
</dbReference>
<keyword evidence="1" id="KW-0677">Repeat</keyword>
<gene>
    <name evidence="5" type="ORF">LAESUDRAFT_720925</name>
</gene>
<dbReference type="Pfam" id="PF12796">
    <property type="entry name" value="Ank_2"/>
    <property type="match status" value="2"/>
</dbReference>
<evidence type="ECO:0000256" key="4">
    <source>
        <dbReference type="SAM" id="MobiDB-lite"/>
    </source>
</evidence>
<dbReference type="InParanoid" id="A0A165GNG8"/>
<dbReference type="AlphaFoldDB" id="A0A165GNG8"/>
<dbReference type="Proteomes" id="UP000076871">
    <property type="component" value="Unassembled WGS sequence"/>
</dbReference>
<evidence type="ECO:0000313" key="6">
    <source>
        <dbReference type="Proteomes" id="UP000076871"/>
    </source>
</evidence>
<dbReference type="SUPFAM" id="SSF48403">
    <property type="entry name" value="Ankyrin repeat"/>
    <property type="match status" value="1"/>
</dbReference>
<sequence length="1054" mass="112706">MPVVSRPQRTEAIQAKYNVTIDFPHLGLHSAAANGNLGLVKYALEHGQPINSVLDGVLPLHVACSGGNDMVVRLLIDRGADVNAPRLPRRYSSEKSRDGSQPIVGTSGSTPLHFACANGHLSIVLILLMHGAHPDRADKHGTTPEMLARQNGFAACADVLQQWSHNKDRDLRAKDELTLSQNRDSGAGTPGETHPYCGNLDCRICAGRKRLRVKKSIDNALNMLKPSSSHVHSPSHLDEPVHVLETILASPVMPAETLGDTSLHSIVTPTTGADHFARRPSLPDVVNSQQSDPSMPQSHSHSSKTRRPRSADTDADNAAHKVKGKISLLNLFKKSASDAATPDTSSSNLSSNKASTLKSSSPSPVPSQFAGLTSPFSTDTSSNSAVDLSGDGSPVDISTCKLARGRLYSAGDVLTTLQSSPSTALHRAQSDDRLRAHSNPASFMSLEASGAAATVSTGRQSTRPTILRPHHRSVSSEQAQIGMRRSGSVGPPSARALRFDSTFSAASAISKRHNLHRQASHSPARGLKSVHSINSICGSITPDSPRSPLGRTPEVDPTGRIAEQVEELVSARALGQDEDEDEQYGIVVVPGSMSSDANADTSDTLALHTQLSALKLEGRRKKHSMLPTRTPSSPLPSPGAVIPSAQFEYPFSITSPPPEDVDSPMVADFASAHGNENRLRGDSMSSMSTTTTSGYLTTPGQTSAQLPTPYSSSNGSTPPEYPALDSDGSGRHHVRRTPSSLRDVDRSSKLKAALDIDIRSISTHAQAEALVQRAQRSILDMEDIFETDYNAGEGNGIGWTPLSAALAAYGESLAIERKFKEEEERQTSTSTARSASRMSHGVPEYPDEDADRSSIMRRLDRKFSLEEKSYSNTVRPTRARRPNTSTGSAGSELFQPPRQDGSLPSTNYLPTSGSQVATTAALSDVRSSSDFVSSLTPPKGSHLNVNPETYADSRPRLCRSRTPDPESDIFGPSSLLAGIPLSRVSTAPAQDTFLSPNRSLTIKERQVARATKLAKMGFASPDAWQNTMPGSRSQLGHKQRFAGIKGFVQSLKGK</sequence>
<proteinExistence type="predicted"/>
<feature type="repeat" description="ANK" evidence="3">
    <location>
        <begin position="107"/>
        <end position="139"/>
    </location>
</feature>
<dbReference type="GeneID" id="63824951"/>
<name>A0A165GNG8_9APHY</name>
<feature type="region of interest" description="Disordered" evidence="4">
    <location>
        <begin position="819"/>
        <end position="854"/>
    </location>
</feature>
<feature type="compositionally biased region" description="Polar residues" evidence="4">
    <location>
        <begin position="454"/>
        <end position="464"/>
    </location>
</feature>
<evidence type="ECO:0000256" key="2">
    <source>
        <dbReference type="ARBA" id="ARBA00023043"/>
    </source>
</evidence>
<dbReference type="RefSeq" id="XP_040768330.1">
    <property type="nucleotide sequence ID" value="XM_040907922.1"/>
</dbReference>